<comment type="caution">
    <text evidence="2">The sequence shown here is derived from an EMBL/GenBank/DDBJ whole genome shotgun (WGS) entry which is preliminary data.</text>
</comment>
<sequence>MKKRHQILILITLIFTFLLVYQPHFSYHWPLHVDEWHHISEAIRLNHYGEYFEVLRSTSAIRFGGTEMGFHFFLFLLSWLFDLTWAYQFFPATWTVLSSLVLFYVVYKKTNKNFYLAWLSMIFFVSIRSNVNLTGLWFFTPLTFAIPFIFLYTYFFTEGIEKQNAKQLLISLLIMVFLVPIHSISVLFAMPTFILYLIINYKQAFKQYKILISFLLIPIIGILFYKYTLDIPWPGLIARLFDTLQFRYGWGVLEIHNSLTEVYHWTGYFLAAIGILVSLLSHNHRKYTLYLLWPATTFSLIVIYKLTGISYLSPYQRNLYYFAISLPMLSAVGLYSLIRLFRINLRKIILNKKETNLLDNFATVTISFKIKEEFKSIFEYFLSNIITFILFIIILLLSFTNYYNLPSQVALYHVIEQKHYDALKFIADFPPATVMAAPFVSTAMYPITKKHEPVGAVVFYGNRQEVENFFLSEDCKTKKEILNRNNAKYIMSPVTIDCNFNLIYTQPDNYIYEVKDVSK</sequence>
<gene>
    <name evidence="2" type="ORF">COT80_01950</name>
</gene>
<feature type="transmembrane region" description="Helical" evidence="1">
    <location>
        <begin position="262"/>
        <end position="280"/>
    </location>
</feature>
<name>A0A2H0W6T8_9BACT</name>
<keyword evidence="1" id="KW-1133">Transmembrane helix</keyword>
<protein>
    <recommendedName>
        <fullName evidence="4">Glycosyltransferase RgtA/B/C/D-like domain-containing protein</fullName>
    </recommendedName>
</protein>
<proteinExistence type="predicted"/>
<feature type="transmembrane region" description="Helical" evidence="1">
    <location>
        <begin position="136"/>
        <end position="156"/>
    </location>
</feature>
<feature type="transmembrane region" description="Helical" evidence="1">
    <location>
        <begin position="210"/>
        <end position="227"/>
    </location>
</feature>
<evidence type="ECO:0000256" key="1">
    <source>
        <dbReference type="SAM" id="Phobius"/>
    </source>
</evidence>
<feature type="transmembrane region" description="Helical" evidence="1">
    <location>
        <begin position="287"/>
        <end position="307"/>
    </location>
</feature>
<dbReference type="Proteomes" id="UP000229056">
    <property type="component" value="Unassembled WGS sequence"/>
</dbReference>
<keyword evidence="1" id="KW-0472">Membrane</keyword>
<evidence type="ECO:0008006" key="4">
    <source>
        <dbReference type="Google" id="ProtNLM"/>
    </source>
</evidence>
<feature type="transmembrane region" description="Helical" evidence="1">
    <location>
        <begin position="319"/>
        <end position="338"/>
    </location>
</feature>
<feature type="transmembrane region" description="Helical" evidence="1">
    <location>
        <begin position="377"/>
        <end position="399"/>
    </location>
</feature>
<evidence type="ECO:0000313" key="2">
    <source>
        <dbReference type="EMBL" id="PIS06311.1"/>
    </source>
</evidence>
<dbReference type="AlphaFoldDB" id="A0A2H0W6T8"/>
<dbReference type="EMBL" id="PEZY01000005">
    <property type="protein sequence ID" value="PIS06311.1"/>
    <property type="molecule type" value="Genomic_DNA"/>
</dbReference>
<feature type="transmembrane region" description="Helical" evidence="1">
    <location>
        <begin position="7"/>
        <end position="25"/>
    </location>
</feature>
<reference evidence="3" key="1">
    <citation type="submission" date="2017-09" db="EMBL/GenBank/DDBJ databases">
        <title>Depth-based differentiation of microbial function through sediment-hosted aquifers and enrichment of novel symbionts in the deep terrestrial subsurface.</title>
        <authorList>
            <person name="Probst A.J."/>
            <person name="Ladd B."/>
            <person name="Jarett J.K."/>
            <person name="Geller-Mcgrath D.E."/>
            <person name="Sieber C.M.K."/>
            <person name="Emerson J.B."/>
            <person name="Anantharaman K."/>
            <person name="Thomas B.C."/>
            <person name="Malmstrom R."/>
            <person name="Stieglmeier M."/>
            <person name="Klingl A."/>
            <person name="Woyke T."/>
            <person name="Ryan C.M."/>
            <person name="Banfield J.F."/>
        </authorList>
    </citation>
    <scope>NUCLEOTIDE SEQUENCE [LARGE SCALE GENOMIC DNA]</scope>
</reference>
<keyword evidence="1" id="KW-0812">Transmembrane</keyword>
<feature type="transmembrane region" description="Helical" evidence="1">
    <location>
        <begin position="88"/>
        <end position="107"/>
    </location>
</feature>
<feature type="transmembrane region" description="Helical" evidence="1">
    <location>
        <begin position="168"/>
        <end position="198"/>
    </location>
</feature>
<accession>A0A2H0W6T8</accession>
<organism evidence="2 3">
    <name type="scientific">Candidatus Buchananbacteria bacterium CG10_big_fil_rev_8_21_14_0_10_33_19</name>
    <dbReference type="NCBI Taxonomy" id="1974525"/>
    <lineage>
        <taxon>Bacteria</taxon>
        <taxon>Candidatus Buchananiibacteriota</taxon>
    </lineage>
</organism>
<evidence type="ECO:0000313" key="3">
    <source>
        <dbReference type="Proteomes" id="UP000229056"/>
    </source>
</evidence>